<proteinExistence type="predicted"/>
<dbReference type="Gene3D" id="6.10.140.190">
    <property type="match status" value="1"/>
</dbReference>
<evidence type="ECO:0000259" key="2">
    <source>
        <dbReference type="Pfam" id="PF10400"/>
    </source>
</evidence>
<accession>A0A3B0XX32</accession>
<feature type="domain" description="Transcription regulator PadR N-terminal" evidence="1">
    <location>
        <begin position="7"/>
        <end position="80"/>
    </location>
</feature>
<dbReference type="EMBL" id="UOFM01000043">
    <property type="protein sequence ID" value="VAW72928.1"/>
    <property type="molecule type" value="Genomic_DNA"/>
</dbReference>
<dbReference type="Pfam" id="PF03551">
    <property type="entry name" value="PadR"/>
    <property type="match status" value="1"/>
</dbReference>
<name>A0A3B0XX32_9ZZZZ</name>
<dbReference type="SUPFAM" id="SSF46785">
    <property type="entry name" value="Winged helix' DNA-binding domain"/>
    <property type="match status" value="1"/>
</dbReference>
<dbReference type="InterPro" id="IPR005149">
    <property type="entry name" value="Tscrpt_reg_PadR_N"/>
</dbReference>
<organism evidence="3">
    <name type="scientific">hydrothermal vent metagenome</name>
    <dbReference type="NCBI Taxonomy" id="652676"/>
    <lineage>
        <taxon>unclassified sequences</taxon>
        <taxon>metagenomes</taxon>
        <taxon>ecological metagenomes</taxon>
    </lineage>
</organism>
<evidence type="ECO:0000313" key="3">
    <source>
        <dbReference type="EMBL" id="VAW72928.1"/>
    </source>
</evidence>
<dbReference type="AlphaFoldDB" id="A0A3B0XX32"/>
<reference evidence="3" key="1">
    <citation type="submission" date="2018-06" db="EMBL/GenBank/DDBJ databases">
        <authorList>
            <person name="Zhirakovskaya E."/>
        </authorList>
    </citation>
    <scope>NUCLEOTIDE SEQUENCE</scope>
</reference>
<dbReference type="Gene3D" id="1.10.10.10">
    <property type="entry name" value="Winged helix-like DNA-binding domain superfamily/Winged helix DNA-binding domain"/>
    <property type="match status" value="1"/>
</dbReference>
<dbReference type="InterPro" id="IPR036388">
    <property type="entry name" value="WH-like_DNA-bd_sf"/>
</dbReference>
<dbReference type="InterPro" id="IPR018309">
    <property type="entry name" value="Tscrpt_reg_PadR_C"/>
</dbReference>
<dbReference type="Pfam" id="PF10400">
    <property type="entry name" value="Vir_act_alpha_C"/>
    <property type="match status" value="1"/>
</dbReference>
<dbReference type="InterPro" id="IPR036390">
    <property type="entry name" value="WH_DNA-bd_sf"/>
</dbReference>
<feature type="domain" description="Transcription regulator PadR C-terminal" evidence="2">
    <location>
        <begin position="93"/>
        <end position="170"/>
    </location>
</feature>
<evidence type="ECO:0000259" key="1">
    <source>
        <dbReference type="Pfam" id="PF03551"/>
    </source>
</evidence>
<protein>
    <submittedName>
        <fullName evidence="3">Transcriptional regulator, PadR family</fullName>
    </submittedName>
</protein>
<gene>
    <name evidence="3" type="ORF">MNBD_GAMMA14-1373</name>
</gene>
<sequence>MSLKFAVLGLLNERPMHGYEIKQVFSTSFAELWHVSPGHLYPLLRKIVEEGLASKKIVAREGRPSAHVYHITPDGRTRFRDWLDECSTEMPLMRYDFMLKLFFYRDKDPQKAAEEIDALQQTQRMFIAHLEEKKRAIVVMADPFQLQIVEGGILMAECGIQWLDRVKNTLHREAS</sequence>
<dbReference type="PANTHER" id="PTHR43252">
    <property type="entry name" value="TRANSCRIPTIONAL REGULATOR YQJI"/>
    <property type="match status" value="1"/>
</dbReference>
<dbReference type="PANTHER" id="PTHR43252:SF6">
    <property type="entry name" value="NEGATIVE TRANSCRIPTION REGULATOR PADR"/>
    <property type="match status" value="1"/>
</dbReference>